<dbReference type="GO" id="GO:0046872">
    <property type="term" value="F:metal ion binding"/>
    <property type="evidence" value="ECO:0007669"/>
    <property type="project" value="UniProtKB-KW"/>
</dbReference>
<dbReference type="Pfam" id="PF02367">
    <property type="entry name" value="TsaE"/>
    <property type="match status" value="1"/>
</dbReference>
<evidence type="ECO:0000256" key="9">
    <source>
        <dbReference type="ARBA" id="ARBA00022842"/>
    </source>
</evidence>
<evidence type="ECO:0000256" key="3">
    <source>
        <dbReference type="ARBA" id="ARBA00019010"/>
    </source>
</evidence>
<dbReference type="InterPro" id="IPR003442">
    <property type="entry name" value="T6A_TsaE"/>
</dbReference>
<reference evidence="11" key="1">
    <citation type="journal article" date="2020" name="mSystems">
        <title>Genome- and Community-Level Interaction Insights into Carbon Utilization and Element Cycling Functions of Hydrothermarchaeota in Hydrothermal Sediment.</title>
        <authorList>
            <person name="Zhou Z."/>
            <person name="Liu Y."/>
            <person name="Xu W."/>
            <person name="Pan J."/>
            <person name="Luo Z.H."/>
            <person name="Li M."/>
        </authorList>
    </citation>
    <scope>NUCLEOTIDE SEQUENCE [LARGE SCALE GENOMIC DNA]</scope>
    <source>
        <strain evidence="11">SpSt-902</strain>
    </source>
</reference>
<evidence type="ECO:0000256" key="5">
    <source>
        <dbReference type="ARBA" id="ARBA00022694"/>
    </source>
</evidence>
<evidence type="ECO:0000256" key="4">
    <source>
        <dbReference type="ARBA" id="ARBA00022490"/>
    </source>
</evidence>
<keyword evidence="5" id="KW-0819">tRNA processing</keyword>
<dbReference type="SUPFAM" id="SSF52540">
    <property type="entry name" value="P-loop containing nucleoside triphosphate hydrolases"/>
    <property type="match status" value="1"/>
</dbReference>
<keyword evidence="4" id="KW-0963">Cytoplasm</keyword>
<evidence type="ECO:0000256" key="1">
    <source>
        <dbReference type="ARBA" id="ARBA00004496"/>
    </source>
</evidence>
<comment type="caution">
    <text evidence="11">The sequence shown here is derived from an EMBL/GenBank/DDBJ whole genome shotgun (WGS) entry which is preliminary data.</text>
</comment>
<dbReference type="GO" id="GO:0016740">
    <property type="term" value="F:transferase activity"/>
    <property type="evidence" value="ECO:0007669"/>
    <property type="project" value="UniProtKB-KW"/>
</dbReference>
<keyword evidence="7" id="KW-0547">Nucleotide-binding</keyword>
<sequence>MKLPSVILCPPDFSTGICGESMRPFLPAGTLLLLEGPTGIGKTELVRGFMRSLGFKGQVNSPTFVTHQVYYGEGWRVFHGDMDRLPPTGDDPDFIEPLLEDRVYSWSFVEWGEKLPSTIRELFPVVCRLSMLWEGEGERVLTLTTTRGEDHGWVRQWESVCRKRVHEGLPERSAGRREGQWSL</sequence>
<keyword evidence="9" id="KW-0460">Magnesium</keyword>
<dbReference type="EMBL" id="DTMM01000155">
    <property type="protein sequence ID" value="HFT93762.1"/>
    <property type="molecule type" value="Genomic_DNA"/>
</dbReference>
<evidence type="ECO:0000256" key="2">
    <source>
        <dbReference type="ARBA" id="ARBA00007599"/>
    </source>
</evidence>
<dbReference type="PANTHER" id="PTHR33540">
    <property type="entry name" value="TRNA THREONYLCARBAMOYLADENOSINE BIOSYNTHESIS PROTEIN TSAE"/>
    <property type="match status" value="1"/>
</dbReference>
<name>A0A7C3LSZ6_9BACT</name>
<evidence type="ECO:0000256" key="7">
    <source>
        <dbReference type="ARBA" id="ARBA00022741"/>
    </source>
</evidence>
<dbReference type="GO" id="GO:0005524">
    <property type="term" value="F:ATP binding"/>
    <property type="evidence" value="ECO:0007669"/>
    <property type="project" value="UniProtKB-KW"/>
</dbReference>
<keyword evidence="11" id="KW-0808">Transferase</keyword>
<dbReference type="Gene3D" id="3.40.50.300">
    <property type="entry name" value="P-loop containing nucleotide triphosphate hydrolases"/>
    <property type="match status" value="1"/>
</dbReference>
<comment type="subcellular location">
    <subcellularLocation>
        <location evidence="1">Cytoplasm</location>
    </subcellularLocation>
</comment>
<proteinExistence type="inferred from homology"/>
<gene>
    <name evidence="11" type="ORF">ENX03_07495</name>
</gene>
<dbReference type="GO" id="GO:0002949">
    <property type="term" value="P:tRNA threonylcarbamoyladenosine modification"/>
    <property type="evidence" value="ECO:0007669"/>
    <property type="project" value="InterPro"/>
</dbReference>
<accession>A0A7C3LSZ6</accession>
<evidence type="ECO:0000256" key="8">
    <source>
        <dbReference type="ARBA" id="ARBA00022840"/>
    </source>
</evidence>
<protein>
    <recommendedName>
        <fullName evidence="3">tRNA threonylcarbamoyladenosine biosynthesis protein TsaE</fullName>
    </recommendedName>
    <alternativeName>
        <fullName evidence="10">t(6)A37 threonylcarbamoyladenosine biosynthesis protein TsaE</fullName>
    </alternativeName>
</protein>
<evidence type="ECO:0000256" key="6">
    <source>
        <dbReference type="ARBA" id="ARBA00022723"/>
    </source>
</evidence>
<comment type="similarity">
    <text evidence="2">Belongs to the TsaE family.</text>
</comment>
<keyword evidence="6" id="KW-0479">Metal-binding</keyword>
<keyword evidence="8" id="KW-0067">ATP-binding</keyword>
<organism evidence="11">
    <name type="scientific">Leptospirillum ferriphilum</name>
    <dbReference type="NCBI Taxonomy" id="178606"/>
    <lineage>
        <taxon>Bacteria</taxon>
        <taxon>Pseudomonadati</taxon>
        <taxon>Nitrospirota</taxon>
        <taxon>Nitrospiria</taxon>
        <taxon>Nitrospirales</taxon>
        <taxon>Nitrospiraceae</taxon>
        <taxon>Leptospirillum</taxon>
    </lineage>
</organism>
<dbReference type="AlphaFoldDB" id="A0A7C3LSZ6"/>
<evidence type="ECO:0000313" key="11">
    <source>
        <dbReference type="EMBL" id="HFT93762.1"/>
    </source>
</evidence>
<dbReference type="GO" id="GO:0005737">
    <property type="term" value="C:cytoplasm"/>
    <property type="evidence" value="ECO:0007669"/>
    <property type="project" value="UniProtKB-SubCell"/>
</dbReference>
<dbReference type="InterPro" id="IPR027417">
    <property type="entry name" value="P-loop_NTPase"/>
</dbReference>
<evidence type="ECO:0000256" key="10">
    <source>
        <dbReference type="ARBA" id="ARBA00032441"/>
    </source>
</evidence>
<dbReference type="PANTHER" id="PTHR33540:SF2">
    <property type="entry name" value="TRNA THREONYLCARBAMOYLADENOSINE BIOSYNTHESIS PROTEIN TSAE"/>
    <property type="match status" value="1"/>
</dbReference>